<keyword evidence="2" id="KW-0560">Oxidoreductase</keyword>
<evidence type="ECO:0000259" key="3">
    <source>
        <dbReference type="Pfam" id="PF05368"/>
    </source>
</evidence>
<feature type="domain" description="NmrA-like" evidence="3">
    <location>
        <begin position="8"/>
        <end position="196"/>
    </location>
</feature>
<dbReference type="SUPFAM" id="SSF51735">
    <property type="entry name" value="NAD(P)-binding Rossmann-fold domains"/>
    <property type="match status" value="1"/>
</dbReference>
<dbReference type="InterPro" id="IPR008030">
    <property type="entry name" value="NmrA-like"/>
</dbReference>
<name>A0A316YCH6_9BASI</name>
<reference evidence="4 5" key="1">
    <citation type="journal article" date="2018" name="Mol. Biol. Evol.">
        <title>Broad Genomic Sampling Reveals a Smut Pathogenic Ancestry of the Fungal Clade Ustilaginomycotina.</title>
        <authorList>
            <person name="Kijpornyongpan T."/>
            <person name="Mondo S.J."/>
            <person name="Barry K."/>
            <person name="Sandor L."/>
            <person name="Lee J."/>
            <person name="Lipzen A."/>
            <person name="Pangilinan J."/>
            <person name="LaButti K."/>
            <person name="Hainaut M."/>
            <person name="Henrissat B."/>
            <person name="Grigoriev I.V."/>
            <person name="Spatafora J.W."/>
            <person name="Aime M.C."/>
        </authorList>
    </citation>
    <scope>NUCLEOTIDE SEQUENCE [LARGE SCALE GENOMIC DNA]</scope>
    <source>
        <strain evidence="4 5">MCA 4198</strain>
    </source>
</reference>
<dbReference type="GO" id="GO:0016491">
    <property type="term" value="F:oxidoreductase activity"/>
    <property type="evidence" value="ECO:0007669"/>
    <property type="project" value="UniProtKB-KW"/>
</dbReference>
<dbReference type="InterPro" id="IPR036291">
    <property type="entry name" value="NAD(P)-bd_dom_sf"/>
</dbReference>
<dbReference type="EMBL" id="KZ819642">
    <property type="protein sequence ID" value="PWN86911.1"/>
    <property type="molecule type" value="Genomic_DNA"/>
</dbReference>
<evidence type="ECO:0000256" key="1">
    <source>
        <dbReference type="ARBA" id="ARBA00022857"/>
    </source>
</evidence>
<dbReference type="Pfam" id="PF05368">
    <property type="entry name" value="NmrA"/>
    <property type="match status" value="1"/>
</dbReference>
<evidence type="ECO:0000313" key="5">
    <source>
        <dbReference type="Proteomes" id="UP000245768"/>
    </source>
</evidence>
<dbReference type="Gene3D" id="3.40.50.720">
    <property type="entry name" value="NAD(P)-binding Rossmann-like Domain"/>
    <property type="match status" value="1"/>
</dbReference>
<dbReference type="PANTHER" id="PTHR47706:SF9">
    <property type="entry name" value="NMRA-LIKE DOMAIN-CONTAINING PROTEIN-RELATED"/>
    <property type="match status" value="1"/>
</dbReference>
<dbReference type="Proteomes" id="UP000245768">
    <property type="component" value="Unassembled WGS sequence"/>
</dbReference>
<gene>
    <name evidence="4" type="ORF">FA10DRAFT_269993</name>
</gene>
<dbReference type="OrthoDB" id="5283654at2759"/>
<dbReference type="PANTHER" id="PTHR47706">
    <property type="entry name" value="NMRA-LIKE FAMILY PROTEIN"/>
    <property type="match status" value="1"/>
</dbReference>
<proteinExistence type="predicted"/>
<keyword evidence="5" id="KW-1185">Reference proteome</keyword>
<dbReference type="InParanoid" id="A0A316YCH6"/>
<dbReference type="RefSeq" id="XP_025374109.1">
    <property type="nucleotide sequence ID" value="XM_025522958.1"/>
</dbReference>
<sequence>MGNDLRSVVVFGIGEIGRPLVEEFLSHGYSVRAVTRQGSQNPSVRSVEEAGATIVQVDYRDEKSLESAIRGTDIVISTLSGPAFAYQVALAKVAKRESVKLFVPSMWGFDYENPRFKDPKRNPPMIKEKYDLLEELNTLGLPWFAFSNGLFTSWMLSSVHGIDAKSCTIRWAGRGDKLVTFTHLRDVAAFVQLAISRIPIPQPGTGRWLYVESFRATFNDVFAEAQRLDGTRRQWTMTRSSADDARQTQTSDSEQGEIAWHLALFDDGDGLRAENDNKLVGFEPKYDFANAVQETLLQERK</sequence>
<evidence type="ECO:0000313" key="4">
    <source>
        <dbReference type="EMBL" id="PWN86911.1"/>
    </source>
</evidence>
<protein>
    <submittedName>
        <fullName evidence="4">NAD(P)-binding protein</fullName>
    </submittedName>
</protein>
<dbReference type="InterPro" id="IPR051609">
    <property type="entry name" value="NmrA/Isoflavone_reductase-like"/>
</dbReference>
<dbReference type="GeneID" id="37044874"/>
<keyword evidence="1" id="KW-0521">NADP</keyword>
<organism evidence="4 5">
    <name type="scientific">Acaromyces ingoldii</name>
    <dbReference type="NCBI Taxonomy" id="215250"/>
    <lineage>
        <taxon>Eukaryota</taxon>
        <taxon>Fungi</taxon>
        <taxon>Dikarya</taxon>
        <taxon>Basidiomycota</taxon>
        <taxon>Ustilaginomycotina</taxon>
        <taxon>Exobasidiomycetes</taxon>
        <taxon>Exobasidiales</taxon>
        <taxon>Cryptobasidiaceae</taxon>
        <taxon>Acaromyces</taxon>
    </lineage>
</organism>
<dbReference type="AlphaFoldDB" id="A0A316YCH6"/>
<evidence type="ECO:0000256" key="2">
    <source>
        <dbReference type="ARBA" id="ARBA00023002"/>
    </source>
</evidence>
<accession>A0A316YCH6</accession>